<comment type="similarity">
    <text evidence="2">Belongs to the ABC transporter superfamily.</text>
</comment>
<keyword evidence="6 10" id="KW-0067">ATP-binding</keyword>
<evidence type="ECO:0000256" key="8">
    <source>
        <dbReference type="ARBA" id="ARBA00023136"/>
    </source>
</evidence>
<evidence type="ECO:0000256" key="6">
    <source>
        <dbReference type="ARBA" id="ARBA00022840"/>
    </source>
</evidence>
<keyword evidence="11" id="KW-1185">Reference proteome</keyword>
<dbReference type="PANTHER" id="PTHR43166:SF9">
    <property type="entry name" value="GLUTAMATE_ASPARTATE IMPORT ATP-BINDING PROTEIN GLTL"/>
    <property type="match status" value="1"/>
</dbReference>
<keyword evidence="4" id="KW-1003">Cell membrane</keyword>
<evidence type="ECO:0000313" key="11">
    <source>
        <dbReference type="Proteomes" id="UP000093514"/>
    </source>
</evidence>
<dbReference type="PROSITE" id="PS50893">
    <property type="entry name" value="ABC_TRANSPORTER_2"/>
    <property type="match status" value="1"/>
</dbReference>
<comment type="caution">
    <text evidence="10">The sequence shown here is derived from an EMBL/GenBank/DDBJ whole genome shotgun (WGS) entry which is preliminary data.</text>
</comment>
<proteinExistence type="inferred from homology"/>
<dbReference type="GO" id="GO:0015424">
    <property type="term" value="F:ABC-type amino acid transporter activity"/>
    <property type="evidence" value="ECO:0007669"/>
    <property type="project" value="InterPro"/>
</dbReference>
<protein>
    <submittedName>
        <fullName evidence="10">Peptide ABC transporter ATP-binding protein</fullName>
    </submittedName>
</protein>
<comment type="subcellular location">
    <subcellularLocation>
        <location evidence="1">Cell membrane</location>
        <topology evidence="1">Peripheral membrane protein</topology>
    </subcellularLocation>
</comment>
<dbReference type="InterPro" id="IPR030679">
    <property type="entry name" value="ABC_ATPase_HisP-typ"/>
</dbReference>
<dbReference type="SUPFAM" id="SSF52540">
    <property type="entry name" value="P-loop containing nucleoside triphosphate hydrolases"/>
    <property type="match status" value="1"/>
</dbReference>
<dbReference type="InterPro" id="IPR003439">
    <property type="entry name" value="ABC_transporter-like_ATP-bd"/>
</dbReference>
<dbReference type="GO" id="GO:0005524">
    <property type="term" value="F:ATP binding"/>
    <property type="evidence" value="ECO:0007669"/>
    <property type="project" value="UniProtKB-KW"/>
</dbReference>
<dbReference type="PIRSF" id="PIRSF039085">
    <property type="entry name" value="ABC_ATPase_HisP"/>
    <property type="match status" value="1"/>
</dbReference>
<dbReference type="SMART" id="SM00382">
    <property type="entry name" value="AAA"/>
    <property type="match status" value="1"/>
</dbReference>
<evidence type="ECO:0000256" key="3">
    <source>
        <dbReference type="ARBA" id="ARBA00022448"/>
    </source>
</evidence>
<evidence type="ECO:0000256" key="5">
    <source>
        <dbReference type="ARBA" id="ARBA00022741"/>
    </source>
</evidence>
<dbReference type="InterPro" id="IPR050086">
    <property type="entry name" value="MetN_ABC_transporter-like"/>
</dbReference>
<keyword evidence="8" id="KW-0472">Membrane</keyword>
<evidence type="ECO:0000256" key="1">
    <source>
        <dbReference type="ARBA" id="ARBA00004202"/>
    </source>
</evidence>
<dbReference type="GO" id="GO:0005886">
    <property type="term" value="C:plasma membrane"/>
    <property type="evidence" value="ECO:0007669"/>
    <property type="project" value="UniProtKB-SubCell"/>
</dbReference>
<keyword evidence="3" id="KW-0813">Transport</keyword>
<sequence length="243" mass="27302">MLEVKGLIKSYGHKEVLKGVNFKINQGDTVAIMGPSGCGKSTTIRCLNRLTEPDGGEISFKGLSIVDLPENELLNWRKEVGFVFQRFNLIERLTVLENVMLPLIKTNLKVEELQERAILSLKKVRMADEIDSYPNQLSGGQKQRIGIARALVVEPSLMLLDEPTASLDPILVKEVLEVIENLTRKKDKIVIIVTHEVSFALKVADIILLMDNGVVVERGTPENIFKNPSSEIGKRYKELLDYY</sequence>
<dbReference type="GO" id="GO:0016887">
    <property type="term" value="F:ATP hydrolysis activity"/>
    <property type="evidence" value="ECO:0007669"/>
    <property type="project" value="InterPro"/>
</dbReference>
<dbReference type="InterPro" id="IPR017871">
    <property type="entry name" value="ABC_transporter-like_CS"/>
</dbReference>
<keyword evidence="7" id="KW-0029">Amino-acid transport</keyword>
<keyword evidence="5" id="KW-0547">Nucleotide-binding</keyword>
<feature type="domain" description="ABC transporter" evidence="9">
    <location>
        <begin position="2"/>
        <end position="237"/>
    </location>
</feature>
<name>A0A1C0A692_9FIRM</name>
<dbReference type="InterPro" id="IPR003593">
    <property type="entry name" value="AAA+_ATPase"/>
</dbReference>
<evidence type="ECO:0000259" key="9">
    <source>
        <dbReference type="PROSITE" id="PS50893"/>
    </source>
</evidence>
<dbReference type="OrthoDB" id="9802264at2"/>
<reference evidence="11" key="1">
    <citation type="submission" date="2016-07" db="EMBL/GenBank/DDBJ databases">
        <authorList>
            <person name="Florea S."/>
            <person name="Webb J.S."/>
            <person name="Jaromczyk J."/>
            <person name="Schardl C.L."/>
        </authorList>
    </citation>
    <scope>NUCLEOTIDE SEQUENCE [LARGE SCALE GENOMIC DNA]</scope>
    <source>
        <strain evidence="11">Z6</strain>
    </source>
</reference>
<dbReference type="EMBL" id="LWDV01000010">
    <property type="protein sequence ID" value="OCL25616.1"/>
    <property type="molecule type" value="Genomic_DNA"/>
</dbReference>
<evidence type="ECO:0000256" key="4">
    <source>
        <dbReference type="ARBA" id="ARBA00022475"/>
    </source>
</evidence>
<dbReference type="AlphaFoldDB" id="A0A1C0A692"/>
<dbReference type="InterPro" id="IPR027417">
    <property type="entry name" value="P-loop_NTPase"/>
</dbReference>
<organism evidence="10 11">
    <name type="scientific">Orenia metallireducens</name>
    <dbReference type="NCBI Taxonomy" id="1413210"/>
    <lineage>
        <taxon>Bacteria</taxon>
        <taxon>Bacillati</taxon>
        <taxon>Bacillota</taxon>
        <taxon>Clostridia</taxon>
        <taxon>Halanaerobiales</taxon>
        <taxon>Halobacteroidaceae</taxon>
        <taxon>Orenia</taxon>
    </lineage>
</organism>
<evidence type="ECO:0000256" key="7">
    <source>
        <dbReference type="ARBA" id="ARBA00022970"/>
    </source>
</evidence>
<dbReference type="PANTHER" id="PTHR43166">
    <property type="entry name" value="AMINO ACID IMPORT ATP-BINDING PROTEIN"/>
    <property type="match status" value="1"/>
</dbReference>
<dbReference type="PROSITE" id="PS00211">
    <property type="entry name" value="ABC_TRANSPORTER_1"/>
    <property type="match status" value="1"/>
</dbReference>
<dbReference type="Pfam" id="PF00005">
    <property type="entry name" value="ABC_tran"/>
    <property type="match status" value="1"/>
</dbReference>
<dbReference type="Gene3D" id="3.40.50.300">
    <property type="entry name" value="P-loop containing nucleotide triphosphate hydrolases"/>
    <property type="match status" value="1"/>
</dbReference>
<reference evidence="10 11" key="2">
    <citation type="submission" date="2016-08" db="EMBL/GenBank/DDBJ databases">
        <title>Orenia metallireducens sp. nov. strain Z6, a Novel Metal-reducing Firmicute from the Deep Subsurface.</title>
        <authorList>
            <person name="Maxim B.I."/>
            <person name="Kenneth K."/>
            <person name="Flynn T.M."/>
            <person name="Oloughlin E.J."/>
            <person name="Locke R.A."/>
            <person name="Weber J.R."/>
            <person name="Egan S.M."/>
            <person name="Mackie R.I."/>
            <person name="Cann I.K."/>
        </authorList>
    </citation>
    <scope>NUCLEOTIDE SEQUENCE [LARGE SCALE GENOMIC DNA]</scope>
    <source>
        <strain evidence="10 11">Z6</strain>
    </source>
</reference>
<accession>A0A1C0A692</accession>
<evidence type="ECO:0000256" key="2">
    <source>
        <dbReference type="ARBA" id="ARBA00005417"/>
    </source>
</evidence>
<dbReference type="Proteomes" id="UP000093514">
    <property type="component" value="Unassembled WGS sequence"/>
</dbReference>
<dbReference type="RefSeq" id="WP_068719528.1">
    <property type="nucleotide sequence ID" value="NZ_LWDV01000010.1"/>
</dbReference>
<evidence type="ECO:0000313" key="10">
    <source>
        <dbReference type="EMBL" id="OCL25616.1"/>
    </source>
</evidence>
<gene>
    <name evidence="10" type="ORF">U472_14905</name>
</gene>